<evidence type="ECO:0000313" key="8">
    <source>
        <dbReference type="EMBL" id="PPQ93190.1"/>
    </source>
</evidence>
<dbReference type="AlphaFoldDB" id="A0A409XR36"/>
<dbReference type="OrthoDB" id="541883at2759"/>
<protein>
    <recommendedName>
        <fullName evidence="10">UV-endonuclease UvdE</fullName>
    </recommendedName>
</protein>
<evidence type="ECO:0008006" key="10">
    <source>
        <dbReference type="Google" id="ProtNLM"/>
    </source>
</evidence>
<gene>
    <name evidence="8" type="ORF">CVT25_007947</name>
</gene>
<dbReference type="InterPro" id="IPR004601">
    <property type="entry name" value="UvdE"/>
</dbReference>
<proteinExistence type="predicted"/>
<reference evidence="8 9" key="1">
    <citation type="journal article" date="2018" name="Evol. Lett.">
        <title>Horizontal gene cluster transfer increased hallucinogenic mushroom diversity.</title>
        <authorList>
            <person name="Reynolds H.T."/>
            <person name="Vijayakumar V."/>
            <person name="Gluck-Thaler E."/>
            <person name="Korotkin H.B."/>
            <person name="Matheny P.B."/>
            <person name="Slot J.C."/>
        </authorList>
    </citation>
    <scope>NUCLEOTIDE SEQUENCE [LARGE SCALE GENOMIC DNA]</scope>
    <source>
        <strain evidence="8 9">2631</strain>
    </source>
</reference>
<dbReference type="GO" id="GO:0043504">
    <property type="term" value="P:mitochondrial DNA repair"/>
    <property type="evidence" value="ECO:0007669"/>
    <property type="project" value="TreeGrafter"/>
</dbReference>
<dbReference type="PANTHER" id="PTHR31290:SF5">
    <property type="entry name" value="UV-DAMAGE ENDONUCLEASE"/>
    <property type="match status" value="1"/>
</dbReference>
<dbReference type="PANTHER" id="PTHR31290">
    <property type="entry name" value="UV-DAMAGE ENDONUCLEASE"/>
    <property type="match status" value="1"/>
</dbReference>
<evidence type="ECO:0000256" key="7">
    <source>
        <dbReference type="SAM" id="MobiDB-lite"/>
    </source>
</evidence>
<dbReference type="Pfam" id="PF03851">
    <property type="entry name" value="UvdE"/>
    <property type="match status" value="1"/>
</dbReference>
<dbReference type="SUPFAM" id="SSF51658">
    <property type="entry name" value="Xylose isomerase-like"/>
    <property type="match status" value="1"/>
</dbReference>
<keyword evidence="6" id="KW-0234">DNA repair</keyword>
<feature type="compositionally biased region" description="Basic residues" evidence="7">
    <location>
        <begin position="477"/>
        <end position="486"/>
    </location>
</feature>
<dbReference type="Gene3D" id="3.20.20.150">
    <property type="entry name" value="Divalent-metal-dependent TIM barrel enzymes"/>
    <property type="match status" value="1"/>
</dbReference>
<dbReference type="GO" id="GO:0004519">
    <property type="term" value="F:endonuclease activity"/>
    <property type="evidence" value="ECO:0007669"/>
    <property type="project" value="UniProtKB-KW"/>
</dbReference>
<keyword evidence="9" id="KW-1185">Reference proteome</keyword>
<comment type="caution">
    <text evidence="8">The sequence shown here is derived from an EMBL/GenBank/DDBJ whole genome shotgun (WGS) entry which is preliminary data.</text>
</comment>
<dbReference type="GO" id="GO:0005739">
    <property type="term" value="C:mitochondrion"/>
    <property type="evidence" value="ECO:0007669"/>
    <property type="project" value="TreeGrafter"/>
</dbReference>
<keyword evidence="1" id="KW-0540">Nuclease</keyword>
<evidence type="ECO:0000256" key="2">
    <source>
        <dbReference type="ARBA" id="ARBA00022759"/>
    </source>
</evidence>
<feature type="compositionally biased region" description="Basic and acidic residues" evidence="7">
    <location>
        <begin position="487"/>
        <end position="499"/>
    </location>
</feature>
<evidence type="ECO:0000256" key="5">
    <source>
        <dbReference type="ARBA" id="ARBA00022801"/>
    </source>
</evidence>
<evidence type="ECO:0000256" key="6">
    <source>
        <dbReference type="ARBA" id="ARBA00023204"/>
    </source>
</evidence>
<evidence type="ECO:0000256" key="3">
    <source>
        <dbReference type="ARBA" id="ARBA00022763"/>
    </source>
</evidence>
<dbReference type="InterPro" id="IPR036237">
    <property type="entry name" value="Xyl_isomerase-like_sf"/>
</dbReference>
<dbReference type="GO" id="GO:0016787">
    <property type="term" value="F:hydrolase activity"/>
    <property type="evidence" value="ECO:0007669"/>
    <property type="project" value="UniProtKB-KW"/>
</dbReference>
<organism evidence="8 9">
    <name type="scientific">Psilocybe cyanescens</name>
    <dbReference type="NCBI Taxonomy" id="93625"/>
    <lineage>
        <taxon>Eukaryota</taxon>
        <taxon>Fungi</taxon>
        <taxon>Dikarya</taxon>
        <taxon>Basidiomycota</taxon>
        <taxon>Agaricomycotina</taxon>
        <taxon>Agaricomycetes</taxon>
        <taxon>Agaricomycetidae</taxon>
        <taxon>Agaricales</taxon>
        <taxon>Agaricineae</taxon>
        <taxon>Strophariaceae</taxon>
        <taxon>Psilocybe</taxon>
    </lineage>
</organism>
<dbReference type="FunCoup" id="A0A409XR36">
    <property type="interactions" value="341"/>
</dbReference>
<evidence type="ECO:0000256" key="4">
    <source>
        <dbReference type="ARBA" id="ARBA00022769"/>
    </source>
</evidence>
<dbReference type="NCBIfam" id="TIGR00629">
    <property type="entry name" value="uvde"/>
    <property type="match status" value="1"/>
</dbReference>
<dbReference type="GO" id="GO:0009411">
    <property type="term" value="P:response to UV"/>
    <property type="evidence" value="ECO:0007669"/>
    <property type="project" value="InterPro"/>
</dbReference>
<dbReference type="Proteomes" id="UP000283269">
    <property type="component" value="Unassembled WGS sequence"/>
</dbReference>
<dbReference type="GO" id="GO:0005634">
    <property type="term" value="C:nucleus"/>
    <property type="evidence" value="ECO:0007669"/>
    <property type="project" value="TreeGrafter"/>
</dbReference>
<sequence>MPPLSNPLAVRLISSTFLKSRAMNDLAASLEHTGSHVLRRSARLSVSNKAAAVASFEQELSVELSPPASRKRKHSTKVVSQEQTPEVPTPKPFVESKKRTHKEPKIKKVDEDEFVADTSPSKRRKTRERKPSPIYIIPNIETKETSFKGRLGYACLNTILRNKKPATESVFCSRTCRLDSVRKSGIDWVKDLGRKNVEDLLTIIQWNEDNNIRFFRLSSEMFPYASHGAYGYSLEYCAPELAKAGDLAKKYGHRLTTHPGQYTQLGSPKPAVVEAAIRDLSYHAQMLDLMGLDKDSVMIIHGGGVYGDKQGTLERLKKSIKTLPDNVRNRLVLENDEICYNAEDLLPVCEELDIPLVFDYHHDKIFPSSIPPAVIIERANAIWKRRGIKPKQHLSEQRPGAVTVMERRAHADRCENLPEDLPDDMGGFVSASNVQLTAGQSWYLNDHLHLEEFFINTSLHPPASLRPATANPSMHTNGRKSNKRARVNAEKEAAAKEKEELADETA</sequence>
<keyword evidence="2" id="KW-0255">Endonuclease</keyword>
<feature type="region of interest" description="Disordered" evidence="7">
    <location>
        <begin position="64"/>
        <end position="130"/>
    </location>
</feature>
<accession>A0A409XR36</accession>
<evidence type="ECO:0000256" key="1">
    <source>
        <dbReference type="ARBA" id="ARBA00022722"/>
    </source>
</evidence>
<keyword evidence="4" id="KW-0228">DNA excision</keyword>
<keyword evidence="5" id="KW-0378">Hydrolase</keyword>
<dbReference type="EMBL" id="NHYD01000814">
    <property type="protein sequence ID" value="PPQ93190.1"/>
    <property type="molecule type" value="Genomic_DNA"/>
</dbReference>
<dbReference type="GO" id="GO:0006289">
    <property type="term" value="P:nucleotide-excision repair"/>
    <property type="evidence" value="ECO:0007669"/>
    <property type="project" value="InterPro"/>
</dbReference>
<evidence type="ECO:0000313" key="9">
    <source>
        <dbReference type="Proteomes" id="UP000283269"/>
    </source>
</evidence>
<feature type="compositionally biased region" description="Polar residues" evidence="7">
    <location>
        <begin position="77"/>
        <end position="86"/>
    </location>
</feature>
<keyword evidence="3" id="KW-0227">DNA damage</keyword>
<name>A0A409XR36_PSICY</name>
<dbReference type="InParanoid" id="A0A409XR36"/>
<dbReference type="STRING" id="93625.A0A409XR36"/>
<feature type="region of interest" description="Disordered" evidence="7">
    <location>
        <begin position="464"/>
        <end position="506"/>
    </location>
</feature>